<keyword evidence="2" id="KW-1185">Reference proteome</keyword>
<name>A0A5N6BJ93_9ACTN</name>
<protein>
    <submittedName>
        <fullName evidence="1">Uncharacterized protein</fullName>
    </submittedName>
</protein>
<proteinExistence type="predicted"/>
<gene>
    <name evidence="1" type="ORF">FH610_033325</name>
</gene>
<comment type="caution">
    <text evidence="1">The sequence shown here is derived from an EMBL/GenBank/DDBJ whole genome shotgun (WGS) entry which is preliminary data.</text>
</comment>
<evidence type="ECO:0000313" key="2">
    <source>
        <dbReference type="Proteomes" id="UP000313066"/>
    </source>
</evidence>
<evidence type="ECO:0000313" key="1">
    <source>
        <dbReference type="EMBL" id="KAB8180485.1"/>
    </source>
</evidence>
<organism evidence="1 2">
    <name type="scientific">Microbispora catharanthi</name>
    <dbReference type="NCBI Taxonomy" id="1712871"/>
    <lineage>
        <taxon>Bacteria</taxon>
        <taxon>Bacillati</taxon>
        <taxon>Actinomycetota</taxon>
        <taxon>Actinomycetes</taxon>
        <taxon>Streptosporangiales</taxon>
        <taxon>Streptosporangiaceae</taxon>
        <taxon>Microbispora</taxon>
    </lineage>
</organism>
<dbReference type="EMBL" id="VDMA02000022">
    <property type="protein sequence ID" value="KAB8180485.1"/>
    <property type="molecule type" value="Genomic_DNA"/>
</dbReference>
<dbReference type="AlphaFoldDB" id="A0A5N6BJ93"/>
<accession>A0A5N6BJ93</accession>
<sequence>MAEAGVLPVTLGGFVVAVLTGLSGWDSRVTDDGVTRHRFDARLAGYIRDLDAPVNVVGSGTADDLRIAELLLGKPLPSTSGGPIAYVTLPAHERTLSR</sequence>
<dbReference type="Proteomes" id="UP000313066">
    <property type="component" value="Unassembled WGS sequence"/>
</dbReference>
<reference evidence="1 2" key="1">
    <citation type="submission" date="2019-10" db="EMBL/GenBank/DDBJ databases">
        <title>Nonomuraea sp. nov., isolated from Phyllanthus amarus.</title>
        <authorList>
            <person name="Klykleung N."/>
            <person name="Tanasupawat S."/>
        </authorList>
    </citation>
    <scope>NUCLEOTIDE SEQUENCE [LARGE SCALE GENOMIC DNA]</scope>
    <source>
        <strain evidence="1 2">CR1-09</strain>
    </source>
</reference>